<dbReference type="InterPro" id="IPR029063">
    <property type="entry name" value="SAM-dependent_MTases_sf"/>
</dbReference>
<feature type="domain" description="25S rRNA (uridine-N(3))-methyltransferase BMT5-like" evidence="2">
    <location>
        <begin position="93"/>
        <end position="263"/>
    </location>
</feature>
<dbReference type="GO" id="GO:0005737">
    <property type="term" value="C:cytoplasm"/>
    <property type="evidence" value="ECO:0007669"/>
    <property type="project" value="TreeGrafter"/>
</dbReference>
<feature type="compositionally biased region" description="Basic residues" evidence="1">
    <location>
        <begin position="265"/>
        <end position="274"/>
    </location>
</feature>
<dbReference type="InterPro" id="IPR019446">
    <property type="entry name" value="BMT5-like"/>
</dbReference>
<evidence type="ECO:0000259" key="2">
    <source>
        <dbReference type="Pfam" id="PF10354"/>
    </source>
</evidence>
<evidence type="ECO:0000313" key="4">
    <source>
        <dbReference type="Proteomes" id="UP000007796"/>
    </source>
</evidence>
<dbReference type="Proteomes" id="UP000007796">
    <property type="component" value="Unassembled WGS sequence"/>
</dbReference>
<dbReference type="FunCoup" id="F0XSG3">
    <property type="interactions" value="185"/>
</dbReference>
<dbReference type="RefSeq" id="XP_014168702.1">
    <property type="nucleotide sequence ID" value="XM_014313227.1"/>
</dbReference>
<accession>F0XSG3</accession>
<feature type="region of interest" description="Disordered" evidence="1">
    <location>
        <begin position="265"/>
        <end position="358"/>
    </location>
</feature>
<reference evidence="3 4" key="1">
    <citation type="journal article" date="2011" name="Proc. Natl. Acad. Sci. U.S.A.">
        <title>Genome and transcriptome analyses of the mountain pine beetle-fungal symbiont Grosmannia clavigera, a lodgepole pine pathogen.</title>
        <authorList>
            <person name="DiGuistini S."/>
            <person name="Wang Y."/>
            <person name="Liao N.Y."/>
            <person name="Taylor G."/>
            <person name="Tanguay P."/>
            <person name="Feau N."/>
            <person name="Henrissat B."/>
            <person name="Chan S.K."/>
            <person name="Hesse-Orce U."/>
            <person name="Alamouti S.M."/>
            <person name="Tsui C.K.M."/>
            <person name="Docking R.T."/>
            <person name="Levasseur A."/>
            <person name="Haridas S."/>
            <person name="Robertson G."/>
            <person name="Birol I."/>
            <person name="Holt R.A."/>
            <person name="Marra M.A."/>
            <person name="Hamelin R.C."/>
            <person name="Hirst M."/>
            <person name="Jones S.J.M."/>
            <person name="Bohlmann J."/>
            <person name="Breuil C."/>
        </authorList>
    </citation>
    <scope>NUCLEOTIDE SEQUENCE [LARGE SCALE GENOMIC DNA]</scope>
    <source>
        <strain evidence="4">kw1407 / UAMH 11150</strain>
    </source>
</reference>
<name>F0XSG3_GROCL</name>
<dbReference type="GeneID" id="25978985"/>
<dbReference type="PANTHER" id="PTHR11538">
    <property type="entry name" value="PHENYLALANYL-TRNA SYNTHETASE"/>
    <property type="match status" value="1"/>
</dbReference>
<dbReference type="STRING" id="655863.F0XSG3"/>
<protein>
    <recommendedName>
        <fullName evidence="2">25S rRNA (uridine-N(3))-methyltransferase BMT5-like domain-containing protein</fullName>
    </recommendedName>
</protein>
<feature type="compositionally biased region" description="Gly residues" evidence="1">
    <location>
        <begin position="51"/>
        <end position="63"/>
    </location>
</feature>
<feature type="compositionally biased region" description="Acidic residues" evidence="1">
    <location>
        <begin position="349"/>
        <end position="358"/>
    </location>
</feature>
<feature type="compositionally biased region" description="Polar residues" evidence="1">
    <location>
        <begin position="17"/>
        <end position="29"/>
    </location>
</feature>
<dbReference type="EMBL" id="GL629997">
    <property type="protein sequence ID" value="EFW99219.1"/>
    <property type="molecule type" value="Genomic_DNA"/>
</dbReference>
<dbReference type="GO" id="GO:0070475">
    <property type="term" value="P:rRNA base methylation"/>
    <property type="evidence" value="ECO:0007669"/>
    <property type="project" value="InterPro"/>
</dbReference>
<sequence>MSKKRKLGRMAAKPSKQLRSGSNASQGQANKKKPPPSGQSNKAAKRPASKSGGGSGGGGGGNGSNHPGAATASPTPAHKRPTIPFQPDDDVILLVGEGDLSFAGALVDHHGCTNLTATVLEPGPDALAAKYPQAAANAARVLAGDGRVLYGVDVRTMGTAGSPLKTGGGHQPKFDRILFNFPHVGGKSTDVNRQVRYNQELLVAFFRRAMALLAPGGSVIVTLFEGEPYTLWNIRDLGRHAGLQVERSFRFQAVAYPGYHHARTLGVVRRRQQPRKNGGGGDGHDGDADDQDGKDVDTGDKNDKHDDDDISTSAWRGEDRPSRSFVFVRKDEVVQPPVEKKRKRPSDSSSDDSDGDDN</sequence>
<dbReference type="PANTHER" id="PTHR11538:SF26">
    <property type="entry name" value="FERREDOXIN-FOLD ANTICODON-BINDING DOMAIN-CONTAINING PROTEIN 1"/>
    <property type="match status" value="1"/>
</dbReference>
<organism evidence="4">
    <name type="scientific">Grosmannia clavigera (strain kw1407 / UAMH 11150)</name>
    <name type="common">Blue stain fungus</name>
    <name type="synonym">Graphiocladiella clavigera</name>
    <dbReference type="NCBI Taxonomy" id="655863"/>
    <lineage>
        <taxon>Eukaryota</taxon>
        <taxon>Fungi</taxon>
        <taxon>Dikarya</taxon>
        <taxon>Ascomycota</taxon>
        <taxon>Pezizomycotina</taxon>
        <taxon>Sordariomycetes</taxon>
        <taxon>Sordariomycetidae</taxon>
        <taxon>Ophiostomatales</taxon>
        <taxon>Ophiostomataceae</taxon>
        <taxon>Leptographium</taxon>
    </lineage>
</organism>
<feature type="region of interest" description="Disordered" evidence="1">
    <location>
        <begin position="1"/>
        <end position="84"/>
    </location>
</feature>
<dbReference type="HOGENOM" id="CLU_035438_0_1_1"/>
<dbReference type="GO" id="GO:0070042">
    <property type="term" value="F:rRNA (uridine-N3-)-methyltransferase activity"/>
    <property type="evidence" value="ECO:0007669"/>
    <property type="project" value="InterPro"/>
</dbReference>
<dbReference type="SUPFAM" id="SSF53335">
    <property type="entry name" value="S-adenosyl-L-methionine-dependent methyltransferases"/>
    <property type="match status" value="1"/>
</dbReference>
<keyword evidence="4" id="KW-1185">Reference proteome</keyword>
<dbReference type="Gene3D" id="3.40.50.150">
    <property type="entry name" value="Vaccinia Virus protein VP39"/>
    <property type="match status" value="1"/>
</dbReference>
<dbReference type="eggNOG" id="KOG4174">
    <property type="taxonomic scope" value="Eukaryota"/>
</dbReference>
<evidence type="ECO:0000313" key="3">
    <source>
        <dbReference type="EMBL" id="EFW99219.1"/>
    </source>
</evidence>
<feature type="compositionally biased region" description="Basic and acidic residues" evidence="1">
    <location>
        <begin position="282"/>
        <end position="307"/>
    </location>
</feature>
<proteinExistence type="predicted"/>
<feature type="compositionally biased region" description="Basic and acidic residues" evidence="1">
    <location>
        <begin position="316"/>
        <end position="333"/>
    </location>
</feature>
<dbReference type="OrthoDB" id="273345at2759"/>
<dbReference type="InParanoid" id="F0XSG3"/>
<dbReference type="Pfam" id="PF10354">
    <property type="entry name" value="BMT5-like"/>
    <property type="match status" value="1"/>
</dbReference>
<dbReference type="AlphaFoldDB" id="F0XSG3"/>
<gene>
    <name evidence="3" type="ORF">CMQ_5640</name>
</gene>
<evidence type="ECO:0000256" key="1">
    <source>
        <dbReference type="SAM" id="MobiDB-lite"/>
    </source>
</evidence>